<protein>
    <recommendedName>
        <fullName evidence="2">DUF6965 domain-containing protein</fullName>
    </recommendedName>
</protein>
<accession>A0A1I1LJW8</accession>
<dbReference type="Pfam" id="PF22292">
    <property type="entry name" value="DUF6965"/>
    <property type="match status" value="1"/>
</dbReference>
<evidence type="ECO:0000259" key="2">
    <source>
        <dbReference type="Pfam" id="PF22292"/>
    </source>
</evidence>
<feature type="region of interest" description="Disordered" evidence="1">
    <location>
        <begin position="69"/>
        <end position="107"/>
    </location>
</feature>
<evidence type="ECO:0000256" key="1">
    <source>
        <dbReference type="SAM" id="MobiDB-lite"/>
    </source>
</evidence>
<reference evidence="4" key="1">
    <citation type="submission" date="2016-10" db="EMBL/GenBank/DDBJ databases">
        <authorList>
            <person name="Varghese N."/>
            <person name="Submissions S."/>
        </authorList>
    </citation>
    <scope>NUCLEOTIDE SEQUENCE [LARGE SCALE GENOMIC DNA]</scope>
    <source>
        <strain evidence="4">CGMCC 1.10370</strain>
    </source>
</reference>
<dbReference type="InterPro" id="IPR054238">
    <property type="entry name" value="DUF6965"/>
</dbReference>
<evidence type="ECO:0000313" key="3">
    <source>
        <dbReference type="EMBL" id="SFC73309.1"/>
    </source>
</evidence>
<name>A0A1I1LJW8_9FLAO</name>
<dbReference type="EMBL" id="FOMH01000002">
    <property type="protein sequence ID" value="SFC73309.1"/>
    <property type="molecule type" value="Genomic_DNA"/>
</dbReference>
<dbReference type="Proteomes" id="UP000199672">
    <property type="component" value="Unassembled WGS sequence"/>
</dbReference>
<dbReference type="RefSeq" id="WP_091129998.1">
    <property type="nucleotide sequence ID" value="NZ_FOMH01000002.1"/>
</dbReference>
<sequence>MNYEDIKRHFENNPPPKEVKWTQWAYISDTQQFLKSCYIGIRNFNGPMDRCPAWWHLRDFYILMKKTSQQTAAAEGNQSEENASGEIAEEQPPVQHNSDAAISEEIS</sequence>
<evidence type="ECO:0000313" key="4">
    <source>
        <dbReference type="Proteomes" id="UP000199672"/>
    </source>
</evidence>
<proteinExistence type="predicted"/>
<keyword evidence="4" id="KW-1185">Reference proteome</keyword>
<feature type="compositionally biased region" description="Polar residues" evidence="1">
    <location>
        <begin position="69"/>
        <end position="82"/>
    </location>
</feature>
<dbReference type="OrthoDB" id="770452at2"/>
<gene>
    <name evidence="3" type="ORF">SAMN05216297_10260</name>
</gene>
<feature type="domain" description="DUF6965" evidence="2">
    <location>
        <begin position="1"/>
        <end position="64"/>
    </location>
</feature>
<organism evidence="3 4">
    <name type="scientific">Flavobacterium phragmitis</name>
    <dbReference type="NCBI Taxonomy" id="739143"/>
    <lineage>
        <taxon>Bacteria</taxon>
        <taxon>Pseudomonadati</taxon>
        <taxon>Bacteroidota</taxon>
        <taxon>Flavobacteriia</taxon>
        <taxon>Flavobacteriales</taxon>
        <taxon>Flavobacteriaceae</taxon>
        <taxon>Flavobacterium</taxon>
    </lineage>
</organism>
<dbReference type="AlphaFoldDB" id="A0A1I1LJW8"/>